<organism evidence="4 5">
    <name type="scientific">Thermosporothrix hazakensis</name>
    <dbReference type="NCBI Taxonomy" id="644383"/>
    <lineage>
        <taxon>Bacteria</taxon>
        <taxon>Bacillati</taxon>
        <taxon>Chloroflexota</taxon>
        <taxon>Ktedonobacteria</taxon>
        <taxon>Ktedonobacterales</taxon>
        <taxon>Thermosporotrichaceae</taxon>
        <taxon>Thermosporothrix</taxon>
    </lineage>
</organism>
<protein>
    <submittedName>
        <fullName evidence="4">TetR family transcriptional regulator</fullName>
    </submittedName>
</protein>
<dbReference type="SUPFAM" id="SSF46689">
    <property type="entry name" value="Homeodomain-like"/>
    <property type="match status" value="1"/>
</dbReference>
<dbReference type="InterPro" id="IPR041347">
    <property type="entry name" value="MftR_C"/>
</dbReference>
<dbReference type="InterPro" id="IPR009057">
    <property type="entry name" value="Homeodomain-like_sf"/>
</dbReference>
<dbReference type="AlphaFoldDB" id="A0A326U664"/>
<dbReference type="PANTHER" id="PTHR43479:SF11">
    <property type="entry name" value="ACREF_ENVCD OPERON REPRESSOR-RELATED"/>
    <property type="match status" value="1"/>
</dbReference>
<evidence type="ECO:0000256" key="2">
    <source>
        <dbReference type="PROSITE-ProRule" id="PRU00335"/>
    </source>
</evidence>
<dbReference type="RefSeq" id="WP_111323793.1">
    <property type="nucleotide sequence ID" value="NZ_BIFX01000003.1"/>
</dbReference>
<evidence type="ECO:0000259" key="3">
    <source>
        <dbReference type="PROSITE" id="PS50977"/>
    </source>
</evidence>
<keyword evidence="5" id="KW-1185">Reference proteome</keyword>
<dbReference type="Pfam" id="PF00440">
    <property type="entry name" value="TetR_N"/>
    <property type="match status" value="1"/>
</dbReference>
<sequence length="208" mass="23540">MNDIFSPGYETPAAISLRERKKQLVQATIEETALRLFQQKGYEQTSIQDIASAVMMSTRTFFRYFASKEEVLLGSTHAALHDALQYLQQLAPLETPQAALRATFLHLARRYQDQRASFLSRYLVAKQTPSIASIYLYALMEREQAIAEALHSRLEPATDRIEIQLLVGIYMTAFRIAVEQWLNQGAEGELASLLCVYLDRSAALACQM</sequence>
<evidence type="ECO:0000313" key="5">
    <source>
        <dbReference type="Proteomes" id="UP000248806"/>
    </source>
</evidence>
<dbReference type="GO" id="GO:0003677">
    <property type="term" value="F:DNA binding"/>
    <property type="evidence" value="ECO:0007669"/>
    <property type="project" value="UniProtKB-UniRule"/>
</dbReference>
<evidence type="ECO:0000256" key="1">
    <source>
        <dbReference type="ARBA" id="ARBA00023125"/>
    </source>
</evidence>
<gene>
    <name evidence="4" type="ORF">EI42_03428</name>
</gene>
<name>A0A326U664_THEHA</name>
<dbReference type="EMBL" id="QKUF01000011">
    <property type="protein sequence ID" value="PZW28050.1"/>
    <property type="molecule type" value="Genomic_DNA"/>
</dbReference>
<dbReference type="PRINTS" id="PR00455">
    <property type="entry name" value="HTHTETR"/>
</dbReference>
<evidence type="ECO:0000313" key="4">
    <source>
        <dbReference type="EMBL" id="PZW28050.1"/>
    </source>
</evidence>
<dbReference type="InterPro" id="IPR001647">
    <property type="entry name" value="HTH_TetR"/>
</dbReference>
<keyword evidence="1 2" id="KW-0238">DNA-binding</keyword>
<accession>A0A326U664</accession>
<dbReference type="PANTHER" id="PTHR43479">
    <property type="entry name" value="ACREF/ENVCD OPERON REPRESSOR-RELATED"/>
    <property type="match status" value="1"/>
</dbReference>
<feature type="domain" description="HTH tetR-type" evidence="3">
    <location>
        <begin position="23"/>
        <end position="83"/>
    </location>
</feature>
<dbReference type="PROSITE" id="PS50977">
    <property type="entry name" value="HTH_TETR_2"/>
    <property type="match status" value="1"/>
</dbReference>
<proteinExistence type="predicted"/>
<dbReference type="InterPro" id="IPR050624">
    <property type="entry name" value="HTH-type_Tx_Regulator"/>
</dbReference>
<feature type="DNA-binding region" description="H-T-H motif" evidence="2">
    <location>
        <begin position="46"/>
        <end position="65"/>
    </location>
</feature>
<dbReference type="Pfam" id="PF17754">
    <property type="entry name" value="TetR_C_14"/>
    <property type="match status" value="1"/>
</dbReference>
<dbReference type="Gene3D" id="1.10.357.10">
    <property type="entry name" value="Tetracycline Repressor, domain 2"/>
    <property type="match status" value="1"/>
</dbReference>
<dbReference type="OrthoDB" id="9780824at2"/>
<dbReference type="Proteomes" id="UP000248806">
    <property type="component" value="Unassembled WGS sequence"/>
</dbReference>
<comment type="caution">
    <text evidence="4">The sequence shown here is derived from an EMBL/GenBank/DDBJ whole genome shotgun (WGS) entry which is preliminary data.</text>
</comment>
<reference evidence="4 5" key="1">
    <citation type="submission" date="2018-06" db="EMBL/GenBank/DDBJ databases">
        <title>Genomic Encyclopedia of Archaeal and Bacterial Type Strains, Phase II (KMG-II): from individual species to whole genera.</title>
        <authorList>
            <person name="Goeker M."/>
        </authorList>
    </citation>
    <scope>NUCLEOTIDE SEQUENCE [LARGE SCALE GENOMIC DNA]</scope>
    <source>
        <strain evidence="4 5">ATCC BAA-1881</strain>
    </source>
</reference>
<dbReference type="Gene3D" id="1.10.10.60">
    <property type="entry name" value="Homeodomain-like"/>
    <property type="match status" value="1"/>
</dbReference>